<dbReference type="InterPro" id="IPR044855">
    <property type="entry name" value="CoA-Trfase_III_dom3_sf"/>
</dbReference>
<accession>A0ABW6P9W9</accession>
<dbReference type="Proteomes" id="UP001601442">
    <property type="component" value="Unassembled WGS sequence"/>
</dbReference>
<dbReference type="PANTHER" id="PTHR48228">
    <property type="entry name" value="SUCCINYL-COA--D-CITRAMALATE COA-TRANSFERASE"/>
    <property type="match status" value="1"/>
</dbReference>
<dbReference type="EMBL" id="JBIAMT010000005">
    <property type="protein sequence ID" value="MFF0499948.1"/>
    <property type="molecule type" value="Genomic_DNA"/>
</dbReference>
<keyword evidence="2" id="KW-1185">Reference proteome</keyword>
<name>A0ABW6P9W9_9NOCA</name>
<evidence type="ECO:0000313" key="1">
    <source>
        <dbReference type="EMBL" id="MFF0499948.1"/>
    </source>
</evidence>
<dbReference type="InterPro" id="IPR023606">
    <property type="entry name" value="CoA-Trfase_III_dom_1_sf"/>
</dbReference>
<dbReference type="Gene3D" id="3.30.1540.10">
    <property type="entry name" value="formyl-coa transferase, domain 3"/>
    <property type="match status" value="1"/>
</dbReference>
<dbReference type="GO" id="GO:0016740">
    <property type="term" value="F:transferase activity"/>
    <property type="evidence" value="ECO:0007669"/>
    <property type="project" value="UniProtKB-KW"/>
</dbReference>
<reference evidence="1 2" key="1">
    <citation type="submission" date="2024-10" db="EMBL/GenBank/DDBJ databases">
        <title>The Natural Products Discovery Center: Release of the First 8490 Sequenced Strains for Exploring Actinobacteria Biosynthetic Diversity.</title>
        <authorList>
            <person name="Kalkreuter E."/>
            <person name="Kautsar S.A."/>
            <person name="Yang D."/>
            <person name="Bader C.D."/>
            <person name="Teijaro C.N."/>
            <person name="Fluegel L."/>
            <person name="Davis C.M."/>
            <person name="Simpson J.R."/>
            <person name="Lauterbach L."/>
            <person name="Steele A.D."/>
            <person name="Gui C."/>
            <person name="Meng S."/>
            <person name="Li G."/>
            <person name="Viehrig K."/>
            <person name="Ye F."/>
            <person name="Su P."/>
            <person name="Kiefer A.F."/>
            <person name="Nichols A."/>
            <person name="Cepeda A.J."/>
            <person name="Yan W."/>
            <person name="Fan B."/>
            <person name="Jiang Y."/>
            <person name="Adhikari A."/>
            <person name="Zheng C.-J."/>
            <person name="Schuster L."/>
            <person name="Cowan T.M."/>
            <person name="Smanski M.J."/>
            <person name="Chevrette M.G."/>
            <person name="De Carvalho L.P.S."/>
            <person name="Shen B."/>
        </authorList>
    </citation>
    <scope>NUCLEOTIDE SEQUENCE [LARGE SCALE GENOMIC DNA]</scope>
    <source>
        <strain evidence="1 2">NPDC004119</strain>
    </source>
</reference>
<keyword evidence="1" id="KW-0808">Transferase</keyword>
<comment type="caution">
    <text evidence="1">The sequence shown here is derived from an EMBL/GenBank/DDBJ whole genome shotgun (WGS) entry which is preliminary data.</text>
</comment>
<gene>
    <name evidence="1" type="ORF">ACFYU5_26345</name>
</gene>
<dbReference type="InterPro" id="IPR003673">
    <property type="entry name" value="CoA-Trfase_fam_III"/>
</dbReference>
<dbReference type="RefSeq" id="WP_387398867.1">
    <property type="nucleotide sequence ID" value="NZ_JBIAMT010000005.1"/>
</dbReference>
<dbReference type="SUPFAM" id="SSF89796">
    <property type="entry name" value="CoA-transferase family III (CaiB/BaiF)"/>
    <property type="match status" value="1"/>
</dbReference>
<sequence>MVVADAEAVGRERGRSLPLAGLRVVELSSYVATPLCGLNLAQLGADVIRVEPMGGAVDRSRWPLADSGASLYWNGLNQGKRAVEVDMSSAAGRELVADLIIDAGVVITNSERYRELSFENLRSRRPDLIYAVLAGRHDGSAAVDYTVQAATGFPMVTGPENTRGPVNHVLPAWDITAGMLLTIGLLAAERHRARTGEASRLSVALEDVALAMAGNLGYLAEAQLDDKPRQRLGNHIFGTFGRDFTTSDGRRLVVVVLTARHWRELVEITGLETAFAALEQAFDADFTLEADRFRHREALAGVIAAWMAGHTAAEVDGLLTGSRLLWSWYRTFAELVADNAQLLRENPLLTKIEQPRVGSYWAPGSPLAFGGERSGASPAPAVGEHTEEVFRDLLKVSDARLSELLEAGVIGTPAASRGAR</sequence>
<organism evidence="1 2">
    <name type="scientific">Nocardia aobensis</name>
    <dbReference type="NCBI Taxonomy" id="257277"/>
    <lineage>
        <taxon>Bacteria</taxon>
        <taxon>Bacillati</taxon>
        <taxon>Actinomycetota</taxon>
        <taxon>Actinomycetes</taxon>
        <taxon>Mycobacteriales</taxon>
        <taxon>Nocardiaceae</taxon>
        <taxon>Nocardia</taxon>
    </lineage>
</organism>
<dbReference type="PANTHER" id="PTHR48228:SF5">
    <property type="entry name" value="ALPHA-METHYLACYL-COA RACEMASE"/>
    <property type="match status" value="1"/>
</dbReference>
<dbReference type="Pfam" id="PF02515">
    <property type="entry name" value="CoA_transf_3"/>
    <property type="match status" value="1"/>
</dbReference>
<evidence type="ECO:0000313" key="2">
    <source>
        <dbReference type="Proteomes" id="UP001601442"/>
    </source>
</evidence>
<proteinExistence type="predicted"/>
<dbReference type="Gene3D" id="3.40.50.10540">
    <property type="entry name" value="Crotonobetainyl-coa:carnitine coa-transferase, domain 1"/>
    <property type="match status" value="1"/>
</dbReference>
<protein>
    <submittedName>
        <fullName evidence="1">CoA transferase</fullName>
    </submittedName>
</protein>
<dbReference type="InterPro" id="IPR050509">
    <property type="entry name" value="CoA-transferase_III"/>
</dbReference>